<dbReference type="PROSITE" id="PS51786">
    <property type="entry name" value="LON_PROTEOLYTIC"/>
    <property type="match status" value="1"/>
</dbReference>
<evidence type="ECO:0000256" key="2">
    <source>
        <dbReference type="PROSITE-ProRule" id="PRU01122"/>
    </source>
</evidence>
<evidence type="ECO:0000259" key="4">
    <source>
        <dbReference type="PROSITE" id="PS51786"/>
    </source>
</evidence>
<dbReference type="AlphaFoldDB" id="A0A1H5UK69"/>
<feature type="active site" evidence="2">
    <location>
        <position position="661"/>
    </location>
</feature>
<dbReference type="InterPro" id="IPR027417">
    <property type="entry name" value="P-loop_NTPase"/>
</dbReference>
<dbReference type="SUPFAM" id="SSF52540">
    <property type="entry name" value="P-loop containing nucleoside triphosphate hydrolases"/>
    <property type="match status" value="1"/>
</dbReference>
<accession>A0A1H5UK69</accession>
<dbReference type="GO" id="GO:0004176">
    <property type="term" value="F:ATP-dependent peptidase activity"/>
    <property type="evidence" value="ECO:0007669"/>
    <property type="project" value="UniProtKB-UniRule"/>
</dbReference>
<dbReference type="Gene3D" id="3.40.50.300">
    <property type="entry name" value="P-loop containing nucleotide triphosphate hydrolases"/>
    <property type="match status" value="2"/>
</dbReference>
<dbReference type="Gene3D" id="3.30.230.10">
    <property type="match status" value="1"/>
</dbReference>
<dbReference type="RefSeq" id="WP_104007341.1">
    <property type="nucleotide sequence ID" value="NZ_FNVD01000004.1"/>
</dbReference>
<dbReference type="Pfam" id="PF20437">
    <property type="entry name" value="LonC_helical"/>
    <property type="match status" value="1"/>
</dbReference>
<evidence type="ECO:0000313" key="5">
    <source>
        <dbReference type="EMBL" id="SEF75405.1"/>
    </source>
</evidence>
<dbReference type="OrthoDB" id="9758568at2"/>
<sequence>MAITDHAGLPPEALRPTCDPATLGFASTRELDGVDQLIGQDRAMDAIRLAAGVRHADFNLFVQGSSGMGRRRAVMELLREQAGQRPTPCDWVYVNNFEAPHKPRALKLAPGRALEFKSAMEELVDDLAIEIPAMFDSEDYQAQRRALEQEYGQRQETAMAEFAERAKSENVAVMRTPMGYMLAPIRNGEVVKPEVYEKLPQAEREEIDAKIARLQEELAKVLQQAPKIERELRRRLEDLHRGMAERVVRDQVQEVAALFPDHEGIQAYLDEARQDMIANAALFLELAAQAGQNPFPEAVRKAHPLPVFQRYAVNVMVSHQADGTGAPLEAEDLPTLDRLTGRIEHVSEMGALVTNFTLIKPGALHRANGGYLVLDARRLLSEPMAWPALKQCLQSGSIPITSMAERLSLMSTVSLQPDPIPLDVRVVLIGDRMLYALLSMLDPDFPDLFKLQADFEDDMEQDDESRRLYARMIAARAKRDGTRPLTAAGVARVLDEAARAAGSNRKLSLRIDMLSDLMREADFYAAQASRDEIGVEELDRAVAERERRASRVRDRLQEAVERGTILIDTDGAKVGQVNGLAVSMLGGFAFGHPSRITARVRMGSGEFIDIEREVELGGPLHSKGVLILAGYLTSTYALDVPFSLRASLVFEQTYSGVDGDSASSTELYALLSALSGLPIDQGLAVTGSVNQEGEVQAIGGVNEKIEGFFETCRRRGLTGRQGVLIPQSNVQHLMLKTEVVEAVVRGKFRVIPVSTIDEGIALLTGREAGARDPDGNFPPDSVNGLVEARLRAFAEARRAFGKTDGNGEQTK</sequence>
<keyword evidence="6" id="KW-1185">Reference proteome</keyword>
<dbReference type="InterPro" id="IPR027065">
    <property type="entry name" value="Lon_Prtase"/>
</dbReference>
<protein>
    <recommendedName>
        <fullName evidence="2">endopeptidase La</fullName>
        <ecNumber evidence="2">3.4.21.53</ecNumber>
    </recommendedName>
</protein>
<evidence type="ECO:0000256" key="1">
    <source>
        <dbReference type="ARBA" id="ARBA00022670"/>
    </source>
</evidence>
<dbReference type="InterPro" id="IPR014721">
    <property type="entry name" value="Ribsml_uS5_D2-typ_fold_subgr"/>
</dbReference>
<reference evidence="5 6" key="1">
    <citation type="submission" date="2016-10" db="EMBL/GenBank/DDBJ databases">
        <authorList>
            <person name="de Groot N.N."/>
        </authorList>
    </citation>
    <scope>NUCLEOTIDE SEQUENCE [LARGE SCALE GENOMIC DNA]</scope>
    <source>
        <strain evidence="5 6">DSM 23413</strain>
    </source>
</reference>
<dbReference type="PRINTS" id="PR00830">
    <property type="entry name" value="ENDOLAPTASE"/>
</dbReference>
<dbReference type="EMBL" id="FNVD01000004">
    <property type="protein sequence ID" value="SEF75405.1"/>
    <property type="molecule type" value="Genomic_DNA"/>
</dbReference>
<dbReference type="SUPFAM" id="SSF54211">
    <property type="entry name" value="Ribosomal protein S5 domain 2-like"/>
    <property type="match status" value="1"/>
</dbReference>
<evidence type="ECO:0000256" key="3">
    <source>
        <dbReference type="SAM" id="Coils"/>
    </source>
</evidence>
<dbReference type="InterPro" id="IPR046844">
    <property type="entry name" value="Lon-like_helical"/>
</dbReference>
<dbReference type="EC" id="3.4.21.53" evidence="2"/>
<proteinExistence type="inferred from homology"/>
<keyword evidence="2" id="KW-0720">Serine protease</keyword>
<dbReference type="InterPro" id="IPR046843">
    <property type="entry name" value="LonB_AAA-LID"/>
</dbReference>
<feature type="domain" description="Lon proteolytic" evidence="4">
    <location>
        <begin position="571"/>
        <end position="766"/>
    </location>
</feature>
<evidence type="ECO:0000313" key="6">
    <source>
        <dbReference type="Proteomes" id="UP000236742"/>
    </source>
</evidence>
<dbReference type="GO" id="GO:0030163">
    <property type="term" value="P:protein catabolic process"/>
    <property type="evidence" value="ECO:0007669"/>
    <property type="project" value="InterPro"/>
</dbReference>
<organism evidence="5 6">
    <name type="scientific">Jhaorihella thermophila</name>
    <dbReference type="NCBI Taxonomy" id="488547"/>
    <lineage>
        <taxon>Bacteria</taxon>
        <taxon>Pseudomonadati</taxon>
        <taxon>Pseudomonadota</taxon>
        <taxon>Alphaproteobacteria</taxon>
        <taxon>Rhodobacterales</taxon>
        <taxon>Paracoccaceae</taxon>
        <taxon>Jhaorihella</taxon>
    </lineage>
</organism>
<feature type="coiled-coil region" evidence="3">
    <location>
        <begin position="204"/>
        <end position="231"/>
    </location>
</feature>
<dbReference type="InterPro" id="IPR008269">
    <property type="entry name" value="Lon_proteolytic"/>
</dbReference>
<keyword evidence="2" id="KW-0378">Hydrolase</keyword>
<name>A0A1H5UK69_9RHOB</name>
<dbReference type="Pfam" id="PF13654">
    <property type="entry name" value="AAA_32"/>
    <property type="match status" value="1"/>
</dbReference>
<dbReference type="GO" id="GO:0004252">
    <property type="term" value="F:serine-type endopeptidase activity"/>
    <property type="evidence" value="ECO:0007669"/>
    <property type="project" value="UniProtKB-UniRule"/>
</dbReference>
<dbReference type="InterPro" id="IPR020568">
    <property type="entry name" value="Ribosomal_Su5_D2-typ_SF"/>
</dbReference>
<dbReference type="InterPro" id="IPR041699">
    <property type="entry name" value="AAA_32"/>
</dbReference>
<dbReference type="Gene3D" id="1.10.8.60">
    <property type="match status" value="1"/>
</dbReference>
<keyword evidence="1 2" id="KW-0645">Protease</keyword>
<dbReference type="Pfam" id="PF05362">
    <property type="entry name" value="Lon_C"/>
    <property type="match status" value="1"/>
</dbReference>
<dbReference type="GO" id="GO:0006508">
    <property type="term" value="P:proteolysis"/>
    <property type="evidence" value="ECO:0007669"/>
    <property type="project" value="UniProtKB-KW"/>
</dbReference>
<comment type="catalytic activity">
    <reaction evidence="2">
        <text>Hydrolysis of proteins in presence of ATP.</text>
        <dbReference type="EC" id="3.4.21.53"/>
    </reaction>
</comment>
<dbReference type="Proteomes" id="UP000236742">
    <property type="component" value="Unassembled WGS sequence"/>
</dbReference>
<dbReference type="GO" id="GO:0005524">
    <property type="term" value="F:ATP binding"/>
    <property type="evidence" value="ECO:0007669"/>
    <property type="project" value="InterPro"/>
</dbReference>
<dbReference type="Pfam" id="PF20436">
    <property type="entry name" value="LonB_AAA-LID"/>
    <property type="match status" value="1"/>
</dbReference>
<feature type="coiled-coil region" evidence="3">
    <location>
        <begin position="535"/>
        <end position="562"/>
    </location>
</feature>
<gene>
    <name evidence="5" type="ORF">SAMN05421751_104115</name>
</gene>
<comment type="similarity">
    <text evidence="2">Belongs to the peptidase S16 family.</text>
</comment>
<dbReference type="PANTHER" id="PTHR10046">
    <property type="entry name" value="ATP DEPENDENT LON PROTEASE FAMILY MEMBER"/>
    <property type="match status" value="1"/>
</dbReference>
<keyword evidence="3" id="KW-0175">Coiled coil</keyword>
<feature type="active site" evidence="2">
    <location>
        <position position="704"/>
    </location>
</feature>